<sequence length="192" mass="22333">MDILAHTLWAGAGAKGLNAIAKNKDEEENKNSRVSVGWTVFFGVFPDLFAFSLPFIFRFYYVLSGDDPISVFFVRSRGGMGGAEDGFNISHILYQYSHSLVIWFVVFLIVWVIFKRPRYELLGWALHILIDIPSHVLAFYPTPFLFPISNYRFPYGIQWSNQWFMIINYSALLFVWGSFFIKNLLQKKSYKI</sequence>
<protein>
    <submittedName>
        <fullName evidence="2">Uncharacterized protein</fullName>
    </submittedName>
</protein>
<feature type="transmembrane region" description="Helical" evidence="1">
    <location>
        <begin position="162"/>
        <end position="181"/>
    </location>
</feature>
<keyword evidence="1" id="KW-1133">Transmembrane helix</keyword>
<name>A0A1F6WBW8_9BACT</name>
<keyword evidence="1" id="KW-0812">Transmembrane</keyword>
<dbReference type="Proteomes" id="UP000177052">
    <property type="component" value="Unassembled WGS sequence"/>
</dbReference>
<accession>A0A1F6WBW8</accession>
<dbReference type="AlphaFoldDB" id="A0A1F6WBW8"/>
<reference evidence="2 3" key="1">
    <citation type="journal article" date="2016" name="Nat. Commun.">
        <title>Thousands of microbial genomes shed light on interconnected biogeochemical processes in an aquifer system.</title>
        <authorList>
            <person name="Anantharaman K."/>
            <person name="Brown C.T."/>
            <person name="Hug L.A."/>
            <person name="Sharon I."/>
            <person name="Castelle C.J."/>
            <person name="Probst A.J."/>
            <person name="Thomas B.C."/>
            <person name="Singh A."/>
            <person name="Wilkins M.J."/>
            <person name="Karaoz U."/>
            <person name="Brodie E.L."/>
            <person name="Williams K.H."/>
            <person name="Hubbard S.S."/>
            <person name="Banfield J.F."/>
        </authorList>
    </citation>
    <scope>NUCLEOTIDE SEQUENCE [LARGE SCALE GENOMIC DNA]</scope>
</reference>
<feature type="transmembrane region" description="Helical" evidence="1">
    <location>
        <begin position="38"/>
        <end position="61"/>
    </location>
</feature>
<feature type="transmembrane region" description="Helical" evidence="1">
    <location>
        <begin position="121"/>
        <end position="142"/>
    </location>
</feature>
<feature type="transmembrane region" description="Helical" evidence="1">
    <location>
        <begin position="96"/>
        <end position="114"/>
    </location>
</feature>
<dbReference type="EMBL" id="MFUJ01000023">
    <property type="protein sequence ID" value="OGI79185.1"/>
    <property type="molecule type" value="Genomic_DNA"/>
</dbReference>
<keyword evidence="1" id="KW-0472">Membrane</keyword>
<evidence type="ECO:0000313" key="3">
    <source>
        <dbReference type="Proteomes" id="UP000177052"/>
    </source>
</evidence>
<organism evidence="2 3">
    <name type="scientific">Candidatus Nomurabacteria bacterium RIFCSPHIGHO2_12_FULL_37_29</name>
    <dbReference type="NCBI Taxonomy" id="1801759"/>
    <lineage>
        <taxon>Bacteria</taxon>
        <taxon>Candidatus Nomuraibacteriota</taxon>
    </lineage>
</organism>
<gene>
    <name evidence="2" type="ORF">A3F19_00220</name>
</gene>
<evidence type="ECO:0000313" key="2">
    <source>
        <dbReference type="EMBL" id="OGI79185.1"/>
    </source>
</evidence>
<comment type="caution">
    <text evidence="2">The sequence shown here is derived from an EMBL/GenBank/DDBJ whole genome shotgun (WGS) entry which is preliminary data.</text>
</comment>
<evidence type="ECO:0000256" key="1">
    <source>
        <dbReference type="SAM" id="Phobius"/>
    </source>
</evidence>
<proteinExistence type="predicted"/>